<dbReference type="GO" id="GO:0004802">
    <property type="term" value="F:transketolase activity"/>
    <property type="evidence" value="ECO:0007669"/>
    <property type="project" value="UniProtKB-EC"/>
</dbReference>
<evidence type="ECO:0000259" key="12">
    <source>
        <dbReference type="SMART" id="SM00861"/>
    </source>
</evidence>
<evidence type="ECO:0000256" key="6">
    <source>
        <dbReference type="ARBA" id="ARBA00011738"/>
    </source>
</evidence>
<comment type="cofactor">
    <cofactor evidence="3">
        <name>Mg(2+)</name>
        <dbReference type="ChEBI" id="CHEBI:18420"/>
    </cofactor>
</comment>
<dbReference type="EC" id="2.2.1.1" evidence="13"/>
<evidence type="ECO:0000256" key="8">
    <source>
        <dbReference type="ARBA" id="ARBA00022723"/>
    </source>
</evidence>
<dbReference type="InterPro" id="IPR005475">
    <property type="entry name" value="Transketolase-like_Pyr-bd"/>
</dbReference>
<dbReference type="InterPro" id="IPR051424">
    <property type="entry name" value="Transketolase-like"/>
</dbReference>
<comment type="subunit">
    <text evidence="6">Homodimer.</text>
</comment>
<evidence type="ECO:0000256" key="3">
    <source>
        <dbReference type="ARBA" id="ARBA00001946"/>
    </source>
</evidence>
<dbReference type="SUPFAM" id="SSF52518">
    <property type="entry name" value="Thiamin diphosphate-binding fold (THDP-binding)"/>
    <property type="match status" value="2"/>
</dbReference>
<evidence type="ECO:0000256" key="4">
    <source>
        <dbReference type="ARBA" id="ARBA00001964"/>
    </source>
</evidence>
<dbReference type="SMART" id="SM00861">
    <property type="entry name" value="Transket_pyr"/>
    <property type="match status" value="1"/>
</dbReference>
<organism evidence="13 14">
    <name type="scientific">Paludibaculum fermentans</name>
    <dbReference type="NCBI Taxonomy" id="1473598"/>
    <lineage>
        <taxon>Bacteria</taxon>
        <taxon>Pseudomonadati</taxon>
        <taxon>Acidobacteriota</taxon>
        <taxon>Terriglobia</taxon>
        <taxon>Bryobacterales</taxon>
        <taxon>Bryobacteraceae</taxon>
        <taxon>Paludibaculum</taxon>
    </lineage>
</organism>
<keyword evidence="8" id="KW-0479">Metal-binding</keyword>
<evidence type="ECO:0000256" key="11">
    <source>
        <dbReference type="ARBA" id="ARBA00023052"/>
    </source>
</evidence>
<keyword evidence="10" id="KW-0460">Magnesium</keyword>
<evidence type="ECO:0000256" key="5">
    <source>
        <dbReference type="ARBA" id="ARBA00007131"/>
    </source>
</evidence>
<dbReference type="GO" id="GO:0030976">
    <property type="term" value="F:thiamine pyrophosphate binding"/>
    <property type="evidence" value="ECO:0007669"/>
    <property type="project" value="TreeGrafter"/>
</dbReference>
<dbReference type="EMBL" id="CP063849">
    <property type="protein sequence ID" value="QOY87397.1"/>
    <property type="molecule type" value="Genomic_DNA"/>
</dbReference>
<evidence type="ECO:0000313" key="14">
    <source>
        <dbReference type="Proteomes" id="UP000593892"/>
    </source>
</evidence>
<keyword evidence="9" id="KW-0106">Calcium</keyword>
<protein>
    <submittedName>
        <fullName evidence="13">Transketolase</fullName>
        <ecNumber evidence="13">2.2.1.1</ecNumber>
    </submittedName>
</protein>
<proteinExistence type="inferred from homology"/>
<evidence type="ECO:0000313" key="13">
    <source>
        <dbReference type="EMBL" id="QOY87397.1"/>
    </source>
</evidence>
<evidence type="ECO:0000256" key="1">
    <source>
        <dbReference type="ARBA" id="ARBA00001913"/>
    </source>
</evidence>
<evidence type="ECO:0000256" key="7">
    <source>
        <dbReference type="ARBA" id="ARBA00022679"/>
    </source>
</evidence>
<comment type="similarity">
    <text evidence="5">Belongs to the transketolase family.</text>
</comment>
<dbReference type="CDD" id="cd07033">
    <property type="entry name" value="TPP_PYR_DXS_TK_like"/>
    <property type="match status" value="1"/>
</dbReference>
<evidence type="ECO:0000256" key="9">
    <source>
        <dbReference type="ARBA" id="ARBA00022837"/>
    </source>
</evidence>
<dbReference type="InterPro" id="IPR029061">
    <property type="entry name" value="THDP-binding"/>
</dbReference>
<dbReference type="PANTHER" id="PTHR43195:SF1">
    <property type="entry name" value="FI06132P-RELATED"/>
    <property type="match status" value="1"/>
</dbReference>
<feature type="domain" description="Transketolase-like pyrimidine-binding" evidence="12">
    <location>
        <begin position="326"/>
        <end position="489"/>
    </location>
</feature>
<dbReference type="InterPro" id="IPR005474">
    <property type="entry name" value="Transketolase_N"/>
</dbReference>
<dbReference type="PANTHER" id="PTHR43195">
    <property type="entry name" value="TRANSKETOLASE"/>
    <property type="match status" value="1"/>
</dbReference>
<keyword evidence="7 13" id="KW-0808">Transferase</keyword>
<sequence>MSTEKVAAESTSEQIHLLIRKAAALRIDSVRATTAAGSGHPTSCASAAEIVSTLFFAVMRFDPKNPQAEQNDVFILSKGHAAPLLYAAWAEAGAFPRERLWTLRKFGSELEGHPTPRLPFVPVATGSLGQGLPAAAGIAYNAKHLEQTGQRIYVLLGDGEAAEGSVWEAAAWSAFHQLDNLCVTVDVNCLGQSQPTMLRHNMDAHAARWSAFGWHVAVVDGHSPSQLLGAYRAALKTRGRPTVVLARTIKGKGLPGIEGDEHWHGRALDSARAEKVIHELTRQMGDSLAEWEPSIRIEAQATVPPPVRTLRPDVYTPPYDPRLDSVSTRQGFGSALAAIGARNKAIVVVDGDVKNSTYTEEFEKLAQLRFLQGYIAEQNMVGIAMGLAARRKVPFVATFACFLTRAFDFIRMAAISGLNIKIVGTHAGVSIGEDGPSQMGLEDLAMMCAEPGFTVLYPSDATSAWRATALIAAHDGPCYLRLGRPAVPVLYGEQEPFAIGRCKVLRKSDQDRALIVAAGITVFEALAAYEQLQAEGLIVRVIDLFSIHPIDGEELVASARDSGGIVVTVEDHYRHGGLGDAVLSALARHEMRVCKLAVSEIPRSGTSRELLAEAGISAGDIRDAVRSALNEFHSHDAQ</sequence>
<comment type="cofactor">
    <cofactor evidence="1">
        <name>Ca(2+)</name>
        <dbReference type="ChEBI" id="CHEBI:29108"/>
    </cofactor>
</comment>
<dbReference type="SUPFAM" id="SSF52922">
    <property type="entry name" value="TK C-terminal domain-like"/>
    <property type="match status" value="1"/>
</dbReference>
<dbReference type="Pfam" id="PF02780">
    <property type="entry name" value="Transketolase_C"/>
    <property type="match status" value="1"/>
</dbReference>
<comment type="cofactor">
    <cofactor evidence="4">
        <name>thiamine diphosphate</name>
        <dbReference type="ChEBI" id="CHEBI:58937"/>
    </cofactor>
</comment>
<dbReference type="Pfam" id="PF00456">
    <property type="entry name" value="Transketolase_N"/>
    <property type="match status" value="1"/>
</dbReference>
<dbReference type="NCBIfam" id="NF004559">
    <property type="entry name" value="PRK05899.2-5"/>
    <property type="match status" value="1"/>
</dbReference>
<evidence type="ECO:0000256" key="10">
    <source>
        <dbReference type="ARBA" id="ARBA00022842"/>
    </source>
</evidence>
<dbReference type="KEGG" id="pfer:IRI77_32320"/>
<gene>
    <name evidence="13" type="ORF">IRI77_32320</name>
</gene>
<evidence type="ECO:0000256" key="2">
    <source>
        <dbReference type="ARBA" id="ARBA00001936"/>
    </source>
</evidence>
<dbReference type="Gene3D" id="3.40.50.970">
    <property type="match status" value="2"/>
</dbReference>
<dbReference type="GO" id="GO:0046872">
    <property type="term" value="F:metal ion binding"/>
    <property type="evidence" value="ECO:0007669"/>
    <property type="project" value="UniProtKB-KW"/>
</dbReference>
<keyword evidence="11" id="KW-0786">Thiamine pyrophosphate</keyword>
<comment type="cofactor">
    <cofactor evidence="2">
        <name>Mn(2+)</name>
        <dbReference type="ChEBI" id="CHEBI:29035"/>
    </cofactor>
</comment>
<dbReference type="InterPro" id="IPR009014">
    <property type="entry name" value="Transketo_C/PFOR_II"/>
</dbReference>
<dbReference type="Proteomes" id="UP000593892">
    <property type="component" value="Chromosome"/>
</dbReference>
<keyword evidence="14" id="KW-1185">Reference proteome</keyword>
<dbReference type="CDD" id="cd02012">
    <property type="entry name" value="TPP_TK"/>
    <property type="match status" value="1"/>
</dbReference>
<accession>A0A7S7SIU8</accession>
<dbReference type="Gene3D" id="3.40.50.920">
    <property type="match status" value="1"/>
</dbReference>
<dbReference type="GO" id="GO:0005737">
    <property type="term" value="C:cytoplasm"/>
    <property type="evidence" value="ECO:0007669"/>
    <property type="project" value="UniProtKB-ARBA"/>
</dbReference>
<dbReference type="Pfam" id="PF02779">
    <property type="entry name" value="Transket_pyr"/>
    <property type="match status" value="1"/>
</dbReference>
<dbReference type="AlphaFoldDB" id="A0A7S7SIU8"/>
<name>A0A7S7SIU8_PALFE</name>
<dbReference type="FunFam" id="3.40.50.970:FF:000129">
    <property type="entry name" value="Transketolase"/>
    <property type="match status" value="1"/>
</dbReference>
<dbReference type="InterPro" id="IPR033248">
    <property type="entry name" value="Transketolase_C"/>
</dbReference>
<dbReference type="RefSeq" id="WP_194449066.1">
    <property type="nucleotide sequence ID" value="NZ_CP063849.1"/>
</dbReference>
<reference evidence="13 14" key="1">
    <citation type="submission" date="2020-10" db="EMBL/GenBank/DDBJ databases">
        <title>Complete genome sequence of Paludibaculum fermentans P105T, a facultatively anaerobic acidobacterium capable of dissimilatory Fe(III) reduction.</title>
        <authorList>
            <person name="Dedysh S.N."/>
            <person name="Beletsky A.V."/>
            <person name="Kulichevskaya I.S."/>
            <person name="Mardanov A.V."/>
            <person name="Ravin N.V."/>
        </authorList>
    </citation>
    <scope>NUCLEOTIDE SEQUENCE [LARGE SCALE GENOMIC DNA]</scope>
    <source>
        <strain evidence="13 14">P105</strain>
    </source>
</reference>